<evidence type="ECO:0000256" key="2">
    <source>
        <dbReference type="ARBA" id="ARBA00023161"/>
    </source>
</evidence>
<dbReference type="OrthoDB" id="63589at2759"/>
<evidence type="ECO:0000256" key="5">
    <source>
        <dbReference type="SAM" id="MobiDB-lite"/>
    </source>
</evidence>
<dbReference type="Proteomes" id="UP001152747">
    <property type="component" value="Unassembled WGS sequence"/>
</dbReference>
<feature type="compositionally biased region" description="Low complexity" evidence="5">
    <location>
        <begin position="521"/>
        <end position="544"/>
    </location>
</feature>
<comment type="similarity">
    <text evidence="1 4">Belongs to the SMG8 family.</text>
</comment>
<dbReference type="PANTHER" id="PTHR13091:SF0">
    <property type="entry name" value="NONSENSE-MEDIATED MRNA DECAY FACTOR SMG8"/>
    <property type="match status" value="1"/>
</dbReference>
<gene>
    <name evidence="6" type="ORF">CAMP_LOCUS3705</name>
</gene>
<dbReference type="InterPro" id="IPR019354">
    <property type="entry name" value="SMG8-like"/>
</dbReference>
<evidence type="ECO:0000313" key="7">
    <source>
        <dbReference type="Proteomes" id="UP001152747"/>
    </source>
</evidence>
<evidence type="ECO:0000256" key="1">
    <source>
        <dbReference type="ARBA" id="ARBA00006443"/>
    </source>
</evidence>
<sequence length="862" mass="99113">MVSTRNPPNLGAWLKAAKQLHQENLAQPVKIVGIIGKDYPDHGKGETINNYIDKNVFPVATRENLMDISIHFSETDQILFLILNGLDDVATLKNMFKEENGSFLQKMSENEEKLLKMLHFLFITCHFVIVFEATSRIDLEFFRLLRRVNTLRSFKKQEVDKMLAENELKNVWFTNRSISNAEREGRILIPRLLVAFQRNNIRYDLGSNKKRETYEKLEKSLDCQLSDVLTYFELINADSDSLFQLNETLPFVHLINPKIIKRDVIEEMLDFFTQQNDSELSQLPSNQSLHKFFDENFKSEKAVAKLENVIDALNSIFSTVFQGTSGKIDKKHMIYANFENHLLNLHLTEAFKIYERNLTQRGLRTRADHELRFGEAARYLRQVCGSRLEWAMEELQRKCDEIWKSDRACEQVSLTGVTCRVKVHPTFGDETCAENRWTPHDSFDTLISTCPCGTRQILRPDPFSVKEANFDFFDNNPEFVCCKRLEKFRFDVYAEEEDGEKDEWNNWADRDRESNSLITKNQSSAAAPPENAENEQSVIINEPPTNEEEESTEDEDYALEQRSQSTTSSDDLYTRPRSRKDSTKTNREIAADYAKRLNLLRKSEKTGWLDGVPNNLSISQGLLPLFPSWILTCLGESSLYNHHSGVRNQPNFKIGGEYLIPALVFVDCDLDVWNRDLERIKNEDSYRRFTAKTPKNGEETPKVKLFLGFEYECSRGHRFFVDHQGEPFICARGSNISREAARRGSLSDILTADLPLRRACTCRKPPPKSAQLMKIHVVTPKAPVKITIDPVVLVPGQPGTEYRTGQAPLELAHSKYYILQLPMTYSSPSGTYIHDPTNLEKCGILKGGAISVAYKPILSFRW</sequence>
<dbReference type="Pfam" id="PF10220">
    <property type="entry name" value="Smg8_Smg9"/>
    <property type="match status" value="2"/>
</dbReference>
<name>A0A9P1MW57_9PELO</name>
<comment type="function">
    <text evidence="4">Involved in nonsense-mediated decay (NMD) of mRNAs containing premature stop codons.</text>
</comment>
<dbReference type="PANTHER" id="PTHR13091">
    <property type="entry name" value="AMPLIFIED IN BREAST CANCER 2-RELATED"/>
    <property type="match status" value="1"/>
</dbReference>
<reference evidence="6" key="1">
    <citation type="submission" date="2022-11" db="EMBL/GenBank/DDBJ databases">
        <authorList>
            <person name="Kikuchi T."/>
        </authorList>
    </citation>
    <scope>NUCLEOTIDE SEQUENCE</scope>
    <source>
        <strain evidence="6">PS1010</strain>
    </source>
</reference>
<accession>A0A9P1MW57</accession>
<evidence type="ECO:0000256" key="4">
    <source>
        <dbReference type="RuleBase" id="RU367133"/>
    </source>
</evidence>
<organism evidence="6 7">
    <name type="scientific">Caenorhabditis angaria</name>
    <dbReference type="NCBI Taxonomy" id="860376"/>
    <lineage>
        <taxon>Eukaryota</taxon>
        <taxon>Metazoa</taxon>
        <taxon>Ecdysozoa</taxon>
        <taxon>Nematoda</taxon>
        <taxon>Chromadorea</taxon>
        <taxon>Rhabditida</taxon>
        <taxon>Rhabditina</taxon>
        <taxon>Rhabditomorpha</taxon>
        <taxon>Rhabditoidea</taxon>
        <taxon>Rhabditidae</taxon>
        <taxon>Peloderinae</taxon>
        <taxon>Caenorhabditis</taxon>
    </lineage>
</organism>
<protein>
    <recommendedName>
        <fullName evidence="3 4">Nonsense-mediated mRNA decay factor SMG8</fullName>
    </recommendedName>
</protein>
<evidence type="ECO:0000256" key="3">
    <source>
        <dbReference type="ARBA" id="ARBA00029509"/>
    </source>
</evidence>
<dbReference type="AlphaFoldDB" id="A0A9P1MW57"/>
<feature type="compositionally biased region" description="Polar residues" evidence="5">
    <location>
        <begin position="561"/>
        <end position="571"/>
    </location>
</feature>
<feature type="compositionally biased region" description="Acidic residues" evidence="5">
    <location>
        <begin position="545"/>
        <end position="558"/>
    </location>
</feature>
<feature type="region of interest" description="Disordered" evidence="5">
    <location>
        <begin position="520"/>
        <end position="587"/>
    </location>
</feature>
<dbReference type="EMBL" id="CANHGI010000002">
    <property type="protein sequence ID" value="CAI5441068.1"/>
    <property type="molecule type" value="Genomic_DNA"/>
</dbReference>
<keyword evidence="7" id="KW-1185">Reference proteome</keyword>
<evidence type="ECO:0000313" key="6">
    <source>
        <dbReference type="EMBL" id="CAI5441068.1"/>
    </source>
</evidence>
<keyword evidence="2 4" id="KW-0866">Nonsense-mediated mRNA decay</keyword>
<proteinExistence type="inferred from homology"/>
<dbReference type="GO" id="GO:0000184">
    <property type="term" value="P:nuclear-transcribed mRNA catabolic process, nonsense-mediated decay"/>
    <property type="evidence" value="ECO:0007669"/>
    <property type="project" value="UniProtKB-UniRule"/>
</dbReference>
<comment type="caution">
    <text evidence="6">The sequence shown here is derived from an EMBL/GenBank/DDBJ whole genome shotgun (WGS) entry which is preliminary data.</text>
</comment>